<evidence type="ECO:0000313" key="3">
    <source>
        <dbReference type="EMBL" id="CAE4662871.1"/>
    </source>
</evidence>
<sequence length="265" mass="29530">MSELMGKVAMRGMGIDIDKMRCELSAASEERDFFKEKYITQIDEIKALQKDLRTSKNEIMRLREELVNMEMLRRMEINENASCQPTKTNVSDTTHSTCSMGDSDEESPETNLEVTCVEGEQKDDNIAPAEEEEVPVAEKEEAEEEDGDDDDEESNDSNPNTIRDRAAKMLIWANYQEARGRVGSSSNLTSPESSIRTPSQTAGAASRSVSMSSLPAQIPETIHATSSGKSSREQLPESVRHLLDLDDESSIEEDGSESEYESDEE</sequence>
<name>A0A7S4T3W5_9STRA</name>
<keyword evidence="1" id="KW-0175">Coiled coil</keyword>
<feature type="region of interest" description="Disordered" evidence="2">
    <location>
        <begin position="82"/>
        <end position="165"/>
    </location>
</feature>
<evidence type="ECO:0000256" key="1">
    <source>
        <dbReference type="SAM" id="Coils"/>
    </source>
</evidence>
<feature type="compositionally biased region" description="Basic and acidic residues" evidence="2">
    <location>
        <begin position="230"/>
        <end position="244"/>
    </location>
</feature>
<protein>
    <submittedName>
        <fullName evidence="3">Uncharacterized protein</fullName>
    </submittedName>
</protein>
<feature type="compositionally biased region" description="Polar residues" evidence="2">
    <location>
        <begin position="82"/>
        <end position="100"/>
    </location>
</feature>
<proteinExistence type="predicted"/>
<dbReference type="AlphaFoldDB" id="A0A7S4T3W5"/>
<feature type="coiled-coil region" evidence="1">
    <location>
        <begin position="17"/>
        <end position="72"/>
    </location>
</feature>
<accession>A0A7S4T3W5</accession>
<organism evidence="3">
    <name type="scientific">Ditylum brightwellii</name>
    <dbReference type="NCBI Taxonomy" id="49249"/>
    <lineage>
        <taxon>Eukaryota</taxon>
        <taxon>Sar</taxon>
        <taxon>Stramenopiles</taxon>
        <taxon>Ochrophyta</taxon>
        <taxon>Bacillariophyta</taxon>
        <taxon>Mediophyceae</taxon>
        <taxon>Lithodesmiophycidae</taxon>
        <taxon>Lithodesmiales</taxon>
        <taxon>Lithodesmiaceae</taxon>
        <taxon>Ditylum</taxon>
    </lineage>
</organism>
<gene>
    <name evidence="3" type="ORF">DBRI00130_LOCUS41755</name>
</gene>
<feature type="compositionally biased region" description="Acidic residues" evidence="2">
    <location>
        <begin position="245"/>
        <end position="265"/>
    </location>
</feature>
<feature type="compositionally biased region" description="Polar residues" evidence="2">
    <location>
        <begin position="183"/>
        <end position="215"/>
    </location>
</feature>
<feature type="compositionally biased region" description="Acidic residues" evidence="2">
    <location>
        <begin position="129"/>
        <end position="155"/>
    </location>
</feature>
<dbReference type="EMBL" id="HBNS01058050">
    <property type="protein sequence ID" value="CAE4662871.1"/>
    <property type="molecule type" value="Transcribed_RNA"/>
</dbReference>
<reference evidence="3" key="1">
    <citation type="submission" date="2021-01" db="EMBL/GenBank/DDBJ databases">
        <authorList>
            <person name="Corre E."/>
            <person name="Pelletier E."/>
            <person name="Niang G."/>
            <person name="Scheremetjew M."/>
            <person name="Finn R."/>
            <person name="Kale V."/>
            <person name="Holt S."/>
            <person name="Cochrane G."/>
            <person name="Meng A."/>
            <person name="Brown T."/>
            <person name="Cohen L."/>
        </authorList>
    </citation>
    <scope>NUCLEOTIDE SEQUENCE</scope>
    <source>
        <strain evidence="3">GSO104</strain>
    </source>
</reference>
<feature type="region of interest" description="Disordered" evidence="2">
    <location>
        <begin position="179"/>
        <end position="265"/>
    </location>
</feature>
<evidence type="ECO:0000256" key="2">
    <source>
        <dbReference type="SAM" id="MobiDB-lite"/>
    </source>
</evidence>